<name>A0A1G8YI40_9GAMM</name>
<dbReference type="EMBL" id="FNEM01000017">
    <property type="protein sequence ID" value="SDK02104.1"/>
    <property type="molecule type" value="Genomic_DNA"/>
</dbReference>
<feature type="coiled-coil region" evidence="2">
    <location>
        <begin position="116"/>
        <end position="143"/>
    </location>
</feature>
<organism evidence="4 5">
    <name type="scientific">Ferrimonas sediminum</name>
    <dbReference type="NCBI Taxonomy" id="718193"/>
    <lineage>
        <taxon>Bacteria</taxon>
        <taxon>Pseudomonadati</taxon>
        <taxon>Pseudomonadota</taxon>
        <taxon>Gammaproteobacteria</taxon>
        <taxon>Alteromonadales</taxon>
        <taxon>Ferrimonadaceae</taxon>
        <taxon>Ferrimonas</taxon>
    </lineage>
</organism>
<dbReference type="SMART" id="SM00448">
    <property type="entry name" value="REC"/>
    <property type="match status" value="1"/>
</dbReference>
<feature type="domain" description="Response regulatory" evidence="3">
    <location>
        <begin position="6"/>
        <end position="127"/>
    </location>
</feature>
<dbReference type="InterPro" id="IPR011006">
    <property type="entry name" value="CheY-like_superfamily"/>
</dbReference>
<protein>
    <submittedName>
        <fullName evidence="4">Response regulator receiver domain-containing protein</fullName>
    </submittedName>
</protein>
<keyword evidence="2" id="KW-0175">Coiled coil</keyword>
<evidence type="ECO:0000259" key="3">
    <source>
        <dbReference type="PROSITE" id="PS50110"/>
    </source>
</evidence>
<evidence type="ECO:0000256" key="2">
    <source>
        <dbReference type="SAM" id="Coils"/>
    </source>
</evidence>
<evidence type="ECO:0000256" key="1">
    <source>
        <dbReference type="PROSITE-ProRule" id="PRU00169"/>
    </source>
</evidence>
<gene>
    <name evidence="4" type="ORF">SAMN04488540_11774</name>
</gene>
<proteinExistence type="predicted"/>
<evidence type="ECO:0000313" key="5">
    <source>
        <dbReference type="Proteomes" id="UP000199527"/>
    </source>
</evidence>
<dbReference type="Proteomes" id="UP000199527">
    <property type="component" value="Unassembled WGS sequence"/>
</dbReference>
<dbReference type="Pfam" id="PF00072">
    <property type="entry name" value="Response_reg"/>
    <property type="match status" value="1"/>
</dbReference>
<dbReference type="PROSITE" id="PS50110">
    <property type="entry name" value="RESPONSE_REGULATORY"/>
    <property type="match status" value="1"/>
</dbReference>
<dbReference type="InterPro" id="IPR011990">
    <property type="entry name" value="TPR-like_helical_dom_sf"/>
</dbReference>
<dbReference type="AlphaFoldDB" id="A0A1G8YI40"/>
<dbReference type="GO" id="GO:0000160">
    <property type="term" value="P:phosphorelay signal transduction system"/>
    <property type="evidence" value="ECO:0007669"/>
    <property type="project" value="InterPro"/>
</dbReference>
<dbReference type="RefSeq" id="WP_176819352.1">
    <property type="nucleotide sequence ID" value="NZ_FNEM01000017.1"/>
</dbReference>
<evidence type="ECO:0000313" key="4">
    <source>
        <dbReference type="EMBL" id="SDK02104.1"/>
    </source>
</evidence>
<dbReference type="SUPFAM" id="SSF52172">
    <property type="entry name" value="CheY-like"/>
    <property type="match status" value="1"/>
</dbReference>
<dbReference type="Gene3D" id="3.40.50.2300">
    <property type="match status" value="1"/>
</dbReference>
<accession>A0A1G8YI40</accession>
<dbReference type="SUPFAM" id="SSF48452">
    <property type="entry name" value="TPR-like"/>
    <property type="match status" value="1"/>
</dbReference>
<dbReference type="InterPro" id="IPR001789">
    <property type="entry name" value="Sig_transdc_resp-reg_receiver"/>
</dbReference>
<dbReference type="Gene3D" id="1.25.40.10">
    <property type="entry name" value="Tetratricopeptide repeat domain"/>
    <property type="match status" value="1"/>
</dbReference>
<sequence length="557" mass="63091">MLTDRTFLIIDHSTEFVGLVRSILHDAGANHCNITSTSDTLKALRLIRQHQYDAVLCGFDPETRVDGGLILDEIRHHPRQCGNGAFLFISNDHSREAVSQCLAMEPDDMLLKPFRYQELERRLMQALQRRQQLADLHRALTNEAYGEALHLSLRLRRTFPQHSPFLDRTHGNCLLRLRRFTEALRFYRHHSQRSDKPWPRIGVGQALLGLQRFEDATHIFNEVQRRGPFEPEAQLGLVQAALYQDANLDALTAMTRLQRLCPAEPSYQAIIADLHAQQGDFCAAARHYDDYLVRVTGSSQFSPELQIHANLCRLFSTLSETEPARRHSLIAQSLKQIAQLSQGSVCQPGLESGLKVAAALAALVEGQLDHCVMIMQVLEPDTHPCPNFYTQLNSAKLFALCGLSERFEQAVRLAGLTAESNPNPTQRLSQLALLAEYRHSMEARLTEGERLADVALNHHRAQRYHLAYERACRAFFLVPLYPSLSLMLLELASASPPPWMDTVTARQMLDSAHWLYRSHHRDSALRERAAALYRRAIAHLDDPVSPEHKQDSAARLA</sequence>
<keyword evidence="5" id="KW-1185">Reference proteome</keyword>
<reference evidence="5" key="1">
    <citation type="submission" date="2016-10" db="EMBL/GenBank/DDBJ databases">
        <authorList>
            <person name="Varghese N."/>
            <person name="Submissions S."/>
        </authorList>
    </citation>
    <scope>NUCLEOTIDE SEQUENCE [LARGE SCALE GENOMIC DNA]</scope>
    <source>
        <strain evidence="5">DSM 23317</strain>
    </source>
</reference>
<comment type="caution">
    <text evidence="1">Lacks conserved residue(s) required for the propagation of feature annotation.</text>
</comment>